<comment type="caution">
    <text evidence="3">The sequence shown here is derived from an EMBL/GenBank/DDBJ whole genome shotgun (WGS) entry which is preliminary data.</text>
</comment>
<keyword evidence="1" id="KW-0479">Metal-binding</keyword>
<dbReference type="InterPro" id="IPR001932">
    <property type="entry name" value="PPM-type_phosphatase-like_dom"/>
</dbReference>
<dbReference type="Proteomes" id="UP000436088">
    <property type="component" value="Unassembled WGS sequence"/>
</dbReference>
<dbReference type="GO" id="GO:0046872">
    <property type="term" value="F:metal ion binding"/>
    <property type="evidence" value="ECO:0007669"/>
    <property type="project" value="UniProtKB-UniRule"/>
</dbReference>
<feature type="domain" description="PPM-type phosphatase" evidence="2">
    <location>
        <begin position="19"/>
        <end position="224"/>
    </location>
</feature>
<accession>A0A6A3B133</accession>
<comment type="catalytic activity">
    <reaction evidence="1">
        <text>O-phospho-L-threonyl-[protein] + H2O = L-threonyl-[protein] + phosphate</text>
        <dbReference type="Rhea" id="RHEA:47004"/>
        <dbReference type="Rhea" id="RHEA-COMP:11060"/>
        <dbReference type="Rhea" id="RHEA-COMP:11605"/>
        <dbReference type="ChEBI" id="CHEBI:15377"/>
        <dbReference type="ChEBI" id="CHEBI:30013"/>
        <dbReference type="ChEBI" id="CHEBI:43474"/>
        <dbReference type="ChEBI" id="CHEBI:61977"/>
        <dbReference type="EC" id="3.1.3.16"/>
    </reaction>
</comment>
<protein>
    <recommendedName>
        <fullName evidence="1">Protein phosphatase</fullName>
        <ecNumber evidence="1">3.1.3.16</ecNumber>
    </recommendedName>
</protein>
<evidence type="ECO:0000313" key="4">
    <source>
        <dbReference type="Proteomes" id="UP000436088"/>
    </source>
</evidence>
<dbReference type="InterPro" id="IPR039123">
    <property type="entry name" value="PPTC7"/>
</dbReference>
<keyword evidence="1" id="KW-0904">Protein phosphatase</keyword>
<dbReference type="AlphaFoldDB" id="A0A6A3B133"/>
<organism evidence="3 4">
    <name type="scientific">Hibiscus syriacus</name>
    <name type="common">Rose of Sharon</name>
    <dbReference type="NCBI Taxonomy" id="106335"/>
    <lineage>
        <taxon>Eukaryota</taxon>
        <taxon>Viridiplantae</taxon>
        <taxon>Streptophyta</taxon>
        <taxon>Embryophyta</taxon>
        <taxon>Tracheophyta</taxon>
        <taxon>Spermatophyta</taxon>
        <taxon>Magnoliopsida</taxon>
        <taxon>eudicotyledons</taxon>
        <taxon>Gunneridae</taxon>
        <taxon>Pentapetalae</taxon>
        <taxon>rosids</taxon>
        <taxon>malvids</taxon>
        <taxon>Malvales</taxon>
        <taxon>Malvaceae</taxon>
        <taxon>Malvoideae</taxon>
        <taxon>Hibiscus</taxon>
    </lineage>
</organism>
<comment type="cofactor">
    <cofactor evidence="1">
        <name>Mg(2+)</name>
        <dbReference type="ChEBI" id="CHEBI:18420"/>
    </cofactor>
</comment>
<keyword evidence="1" id="KW-0460">Magnesium</keyword>
<comment type="catalytic activity">
    <reaction evidence="1">
        <text>O-phospho-L-seryl-[protein] + H2O = L-seryl-[protein] + phosphate</text>
        <dbReference type="Rhea" id="RHEA:20629"/>
        <dbReference type="Rhea" id="RHEA-COMP:9863"/>
        <dbReference type="Rhea" id="RHEA-COMP:11604"/>
        <dbReference type="ChEBI" id="CHEBI:15377"/>
        <dbReference type="ChEBI" id="CHEBI:29999"/>
        <dbReference type="ChEBI" id="CHEBI:43474"/>
        <dbReference type="ChEBI" id="CHEBI:83421"/>
        <dbReference type="EC" id="3.1.3.16"/>
    </reaction>
</comment>
<dbReference type="InterPro" id="IPR036457">
    <property type="entry name" value="PPM-type-like_dom_sf"/>
</dbReference>
<evidence type="ECO:0000313" key="3">
    <source>
        <dbReference type="EMBL" id="KAE8710784.1"/>
    </source>
</evidence>
<keyword evidence="1" id="KW-0464">Manganese</keyword>
<comment type="similarity">
    <text evidence="1">Belongs to the PP2C family.</text>
</comment>
<dbReference type="PANTHER" id="PTHR12320">
    <property type="entry name" value="PROTEIN PHOSPHATASE 2C"/>
    <property type="match status" value="1"/>
</dbReference>
<dbReference type="PROSITE" id="PS51746">
    <property type="entry name" value="PPM_2"/>
    <property type="match status" value="1"/>
</dbReference>
<dbReference type="EMBL" id="VEPZ02000927">
    <property type="protein sequence ID" value="KAE8710784.1"/>
    <property type="molecule type" value="Genomic_DNA"/>
</dbReference>
<reference evidence="3" key="1">
    <citation type="submission" date="2019-09" db="EMBL/GenBank/DDBJ databases">
        <title>Draft genome information of white flower Hibiscus syriacus.</title>
        <authorList>
            <person name="Kim Y.-M."/>
        </authorList>
    </citation>
    <scope>NUCLEOTIDE SEQUENCE [LARGE SCALE GENOMIC DNA]</scope>
    <source>
        <strain evidence="3">YM2019G1</strain>
    </source>
</reference>
<dbReference type="EC" id="3.1.3.16" evidence="1"/>
<gene>
    <name evidence="3" type="ORF">F3Y22_tig00110319pilonHSYRG00345</name>
</gene>
<name>A0A6A3B133_HIBSY</name>
<keyword evidence="4" id="KW-1185">Reference proteome</keyword>
<evidence type="ECO:0000259" key="2">
    <source>
        <dbReference type="PROSITE" id="PS51746"/>
    </source>
</evidence>
<dbReference type="SUPFAM" id="SSF81606">
    <property type="entry name" value="PP2C-like"/>
    <property type="match status" value="1"/>
</dbReference>
<keyword evidence="1" id="KW-0378">Hydrolase</keyword>
<proteinExistence type="inferred from homology"/>
<comment type="cofactor">
    <cofactor evidence="1">
        <name>Mn(2+)</name>
        <dbReference type="ChEBI" id="CHEBI:29035"/>
    </cofactor>
</comment>
<dbReference type="GO" id="GO:0004722">
    <property type="term" value="F:protein serine/threonine phosphatase activity"/>
    <property type="evidence" value="ECO:0007669"/>
    <property type="project" value="UniProtKB-EC"/>
</dbReference>
<evidence type="ECO:0000256" key="1">
    <source>
        <dbReference type="RuleBase" id="RU366020"/>
    </source>
</evidence>
<dbReference type="Gene3D" id="3.60.40.10">
    <property type="entry name" value="PPM-type phosphatase domain"/>
    <property type="match status" value="1"/>
</dbReference>
<dbReference type="PANTHER" id="PTHR12320:SF14">
    <property type="entry name" value="PROTEIN PHOSPHATASE"/>
    <property type="match status" value="1"/>
</dbReference>
<sequence>MAADSDRIGIQEEKLTMMSGSFYIAKYGDLGSQGEDSHFICEEMQTIGVADGVGGWRMRSVDAGIYARQLMNNSLLATPLRLIHTVSHESLNVFSYVDAACCNIGDSGFMVIRQGAAIQITNSAILFQFSISVIKVAVEAGDIIIAGTDGLFDNLYESQISEIAVTGIEQSLHPGDVAWQVAQQAYNISMDKKAVTPFTQDSKMAGKWRIGGKRDDITVIVSCILHT</sequence>